<dbReference type="PROSITE" id="PS51257">
    <property type="entry name" value="PROKAR_LIPOPROTEIN"/>
    <property type="match status" value="1"/>
</dbReference>
<accession>A0ABW4PFF5</accession>
<feature type="region of interest" description="Disordered" evidence="1">
    <location>
        <begin position="29"/>
        <end position="51"/>
    </location>
</feature>
<protein>
    <recommendedName>
        <fullName evidence="5">LppX_LprAFG lipoprotein</fullName>
    </recommendedName>
</protein>
<evidence type="ECO:0000313" key="4">
    <source>
        <dbReference type="Proteomes" id="UP001597365"/>
    </source>
</evidence>
<evidence type="ECO:0000256" key="2">
    <source>
        <dbReference type="SAM" id="SignalP"/>
    </source>
</evidence>
<evidence type="ECO:0000313" key="3">
    <source>
        <dbReference type="EMBL" id="MFD1829020.1"/>
    </source>
</evidence>
<dbReference type="EMBL" id="JBHUFU010000002">
    <property type="protein sequence ID" value="MFD1829020.1"/>
    <property type="molecule type" value="Genomic_DNA"/>
</dbReference>
<dbReference type="Proteomes" id="UP001597365">
    <property type="component" value="Unassembled WGS sequence"/>
</dbReference>
<dbReference type="InterPro" id="IPR029046">
    <property type="entry name" value="LolA/LolB/LppX"/>
</dbReference>
<dbReference type="RefSeq" id="WP_380897148.1">
    <property type="nucleotide sequence ID" value="NZ_JBHUFU010000002.1"/>
</dbReference>
<evidence type="ECO:0008006" key="5">
    <source>
        <dbReference type="Google" id="ProtNLM"/>
    </source>
</evidence>
<name>A0ABW4PFF5_9ACTN</name>
<sequence>MARVSRRTRTGAVLAAGLLAGAALAGCGNEGGGSGEKAAEPGVGTGAGQGADERNDAAAVVQTAHEKTMAAGAARMTMKVDATVGGQRQSATGDGTVDLADGTSDMTIEMGGERIEQRIVDRNLYQKLPAALREKLSGDKPWIRIDLREAAAQNAAVGGIRLEDPARAVDYAKALSDDDAKRLGTEKIGGVDTTRYRVTVDVEELAGEDTAQGEQLQQQLGESLPMDLWLDEQDRIRRQQFEVSLDGATGSRTTQDSGNARRQQPPQDATVRTVIEFDDFGTEVDVSAPPAGQTADVTDKLTGRGGQGGSGTRASSDG</sequence>
<gene>
    <name evidence="3" type="ORF">ACFSJS_04990</name>
</gene>
<dbReference type="SUPFAM" id="SSF89392">
    <property type="entry name" value="Prokaryotic lipoproteins and lipoprotein localization factors"/>
    <property type="match status" value="1"/>
</dbReference>
<feature type="compositionally biased region" description="Polar residues" evidence="1">
    <location>
        <begin position="250"/>
        <end position="267"/>
    </location>
</feature>
<feature type="chain" id="PRO_5046047479" description="LppX_LprAFG lipoprotein" evidence="2">
    <location>
        <begin position="26"/>
        <end position="318"/>
    </location>
</feature>
<proteinExistence type="predicted"/>
<evidence type="ECO:0000256" key="1">
    <source>
        <dbReference type="SAM" id="MobiDB-lite"/>
    </source>
</evidence>
<feature type="region of interest" description="Disordered" evidence="1">
    <location>
        <begin position="242"/>
        <end position="318"/>
    </location>
</feature>
<organism evidence="3 4">
    <name type="scientific">Streptomyces desertarenae</name>
    <dbReference type="NCBI Taxonomy" id="2666184"/>
    <lineage>
        <taxon>Bacteria</taxon>
        <taxon>Bacillati</taxon>
        <taxon>Actinomycetota</taxon>
        <taxon>Actinomycetes</taxon>
        <taxon>Kitasatosporales</taxon>
        <taxon>Streptomycetaceae</taxon>
        <taxon>Streptomyces</taxon>
    </lineage>
</organism>
<reference evidence="4" key="1">
    <citation type="journal article" date="2019" name="Int. J. Syst. Evol. Microbiol.">
        <title>The Global Catalogue of Microorganisms (GCM) 10K type strain sequencing project: providing services to taxonomists for standard genome sequencing and annotation.</title>
        <authorList>
            <consortium name="The Broad Institute Genomics Platform"/>
            <consortium name="The Broad Institute Genome Sequencing Center for Infectious Disease"/>
            <person name="Wu L."/>
            <person name="Ma J."/>
        </authorList>
    </citation>
    <scope>NUCLEOTIDE SEQUENCE [LARGE SCALE GENOMIC DNA]</scope>
    <source>
        <strain evidence="4">CGMCC 4.7455</strain>
    </source>
</reference>
<keyword evidence="2" id="KW-0732">Signal</keyword>
<feature type="signal peptide" evidence="2">
    <location>
        <begin position="1"/>
        <end position="25"/>
    </location>
</feature>
<keyword evidence="4" id="KW-1185">Reference proteome</keyword>
<comment type="caution">
    <text evidence="3">The sequence shown here is derived from an EMBL/GenBank/DDBJ whole genome shotgun (WGS) entry which is preliminary data.</text>
</comment>
<dbReference type="Gene3D" id="2.50.20.20">
    <property type="match status" value="1"/>
</dbReference>